<feature type="compositionally biased region" description="Gly residues" evidence="1">
    <location>
        <begin position="876"/>
        <end position="890"/>
    </location>
</feature>
<evidence type="ECO:0000313" key="4">
    <source>
        <dbReference type="EMBL" id="PXX79146.1"/>
    </source>
</evidence>
<dbReference type="RefSeq" id="WP_110390605.1">
    <property type="nucleotide sequence ID" value="NZ_QJKI01000008.1"/>
</dbReference>
<gene>
    <name evidence="4" type="ORF">DFR34_10836</name>
</gene>
<name>A0A318KTY1_9NEIS</name>
<keyword evidence="5" id="KW-1185">Reference proteome</keyword>
<evidence type="ECO:0000256" key="2">
    <source>
        <dbReference type="SAM" id="SignalP"/>
    </source>
</evidence>
<evidence type="ECO:0000259" key="3">
    <source>
        <dbReference type="Pfam" id="PF21722"/>
    </source>
</evidence>
<reference evidence="4 5" key="1">
    <citation type="submission" date="2018-05" db="EMBL/GenBank/DDBJ databases">
        <title>Genomic Encyclopedia of Type Strains, Phase IV (KMG-IV): sequencing the most valuable type-strain genomes for metagenomic binning, comparative biology and taxonomic classification.</title>
        <authorList>
            <person name="Goeker M."/>
        </authorList>
    </citation>
    <scope>NUCLEOTIDE SEQUENCE [LARGE SCALE GENOMIC DNA]</scope>
    <source>
        <strain evidence="4 5">DSM 29661</strain>
    </source>
</reference>
<dbReference type="AlphaFoldDB" id="A0A318KTY1"/>
<protein>
    <recommendedName>
        <fullName evidence="3">Glycine-rich domain-containing protein</fullName>
    </recommendedName>
</protein>
<sequence length="930" mass="94935">MITLKTTAAGRALINAALAVAAPAPVLSRMVLGAGVVPDPATASAASIAAAQIGQAVQLAIAKHDADIISGSAGFPAPTAADVVNWVALLYADGTPAAIGEIIGGMPRIPGMLVEMPWAWASTDTGELGLDISIIDLNALMQQVADGAYASLDVRSGGIVNTYLTPFATALGAVLEHGAPRVLVEGWTDQFRLRRDNAVRVVGVVAGDDSLDLSEHADTLQDGDYVLFSSEHSELVRLRSNLELGRRRLVGDIQHTYPTATLSRTNWLIAAGQATAQAGQTYHSDTVRLHRDANKIRVIIRATTTAAPAVSLRWGEHIDPTLSVSDYTDAVLDRALPVPGRPGLLDYVYTAQPNGEFAALRVLATASLTCESISLHADWGAGSVMPAPQVQGAEAVPGRTTHFGITGQTRLMGGKIAEFAVSIDGKTHKLPAINDRAELALTLDGELGAQYTMQVLAWDDLGNNSSSTYHKITLVDAITHPAPTIISPQPGAGGVSAMPTLSIVPAVVPCAVHVRTDWVLRDVAGEIVWALASEDSLQSVSVPADTLSYGAQYTVRVQLDYSDGWHSAVASASFTTMAAPVLKFVAPVAPAWASESVNIALNQFAIPETTHASTDWELLDTAGAPVWQRLADSTHLLSITLPAQTMQPMHNYTLRARQHGASGQSTHWITQPLACAAVWEFTAPGISSWTPPVDGDYEIVVVGAGGAGSTVDGRNYGPGGNGGGSGYAARAIAQLGAAHGPIAYIVGRGGSASTQIGTWNGESYAANPGGPGESTALGGIISALGGLPGTALSGGDGASGGGGGGGTGADAAGAGYHGEAGTLGGSNGSDGVKRDNVSSHVGRGAGPGYYSLIDPAVVHAQASSDNTAGTREYSGGSQGGGGGGGGGGGFGQQSYGAGGAGGSKNPAGNRYGMPGRAGYIRIKLLQENAQ</sequence>
<feature type="signal peptide" evidence="2">
    <location>
        <begin position="1"/>
        <end position="21"/>
    </location>
</feature>
<evidence type="ECO:0000313" key="5">
    <source>
        <dbReference type="Proteomes" id="UP000247555"/>
    </source>
</evidence>
<feature type="chain" id="PRO_5016301088" description="Glycine-rich domain-containing protein" evidence="2">
    <location>
        <begin position="22"/>
        <end position="930"/>
    </location>
</feature>
<feature type="domain" description="Glycine-rich" evidence="3">
    <location>
        <begin position="683"/>
        <end position="923"/>
    </location>
</feature>
<organism evidence="4 5">
    <name type="scientific">Rivihabitans pingtungensis</name>
    <dbReference type="NCBI Taxonomy" id="1054498"/>
    <lineage>
        <taxon>Bacteria</taxon>
        <taxon>Pseudomonadati</taxon>
        <taxon>Pseudomonadota</taxon>
        <taxon>Betaproteobacteria</taxon>
        <taxon>Neisseriales</taxon>
        <taxon>Aquaspirillaceae</taxon>
        <taxon>Rivihabitans</taxon>
    </lineage>
</organism>
<dbReference type="InterPro" id="IPR049304">
    <property type="entry name" value="Gly_rich_dom"/>
</dbReference>
<evidence type="ECO:0000256" key="1">
    <source>
        <dbReference type="SAM" id="MobiDB-lite"/>
    </source>
</evidence>
<dbReference type="Pfam" id="PF21722">
    <property type="entry name" value="Gly_rich_2"/>
    <property type="match status" value="1"/>
</dbReference>
<feature type="region of interest" description="Disordered" evidence="1">
    <location>
        <begin position="862"/>
        <end position="890"/>
    </location>
</feature>
<comment type="caution">
    <text evidence="4">The sequence shown here is derived from an EMBL/GenBank/DDBJ whole genome shotgun (WGS) entry which is preliminary data.</text>
</comment>
<dbReference type="Proteomes" id="UP000247555">
    <property type="component" value="Unassembled WGS sequence"/>
</dbReference>
<proteinExistence type="predicted"/>
<keyword evidence="2" id="KW-0732">Signal</keyword>
<accession>A0A318KTY1</accession>
<dbReference type="EMBL" id="QJKI01000008">
    <property type="protein sequence ID" value="PXX79146.1"/>
    <property type="molecule type" value="Genomic_DNA"/>
</dbReference>